<gene>
    <name evidence="1" type="ordered locus">Desde_0825</name>
</gene>
<sequence>MASELKGYYKPLVASQCSLNKDDIDNQEQYAQAIISGNEAALKYYFQIDSKVYYVLRDVLYSREGLEIIALQPKSEGYFTNKDNLYYVYGYEKEKKSNTLGGPVYYTLKDYKYRKIDLSTNKEIEVTKDEYEALYFNLENELAK</sequence>
<organism evidence="1 2">
    <name type="scientific">Desulfitobacterium dehalogenans (strain ATCC 51507 / DSM 9161 / JW/IU-DC1)</name>
    <dbReference type="NCBI Taxonomy" id="756499"/>
    <lineage>
        <taxon>Bacteria</taxon>
        <taxon>Bacillati</taxon>
        <taxon>Bacillota</taxon>
        <taxon>Clostridia</taxon>
        <taxon>Eubacteriales</taxon>
        <taxon>Desulfitobacteriaceae</taxon>
        <taxon>Desulfitobacterium</taxon>
    </lineage>
</organism>
<dbReference type="KEGG" id="ddh:Desde_0825"/>
<dbReference type="EMBL" id="CP003348">
    <property type="protein sequence ID" value="AFL99270.1"/>
    <property type="molecule type" value="Genomic_DNA"/>
</dbReference>
<name>I4A5N6_DESDJ</name>
<dbReference type="Proteomes" id="UP000006053">
    <property type="component" value="Chromosome"/>
</dbReference>
<dbReference type="RefSeq" id="WP_014792764.1">
    <property type="nucleotide sequence ID" value="NC_018017.1"/>
</dbReference>
<evidence type="ECO:0000313" key="2">
    <source>
        <dbReference type="Proteomes" id="UP000006053"/>
    </source>
</evidence>
<accession>I4A5N6</accession>
<dbReference type="AlphaFoldDB" id="I4A5N6"/>
<keyword evidence="2" id="KW-1185">Reference proteome</keyword>
<dbReference type="OrthoDB" id="10011776at2"/>
<reference evidence="1 2" key="2">
    <citation type="journal article" date="2015" name="J. Bacteriol.">
        <title>Genomic, proteomic, and biochemical analysis of the organohalide respiratory pathway in Desulfitobacterium dehalogenans.</title>
        <authorList>
            <person name="Kruse T."/>
            <person name="van de Pas B.A."/>
            <person name="Atteia A."/>
            <person name="Krab K."/>
            <person name="Hagen W.R."/>
            <person name="Goodwin L."/>
            <person name="Chain P."/>
            <person name="Boeren S."/>
            <person name="Maphosa F."/>
            <person name="Schraa G."/>
            <person name="de Vos W.M."/>
            <person name="van der Oost J."/>
            <person name="Smidt H."/>
            <person name="Stams A.J."/>
        </authorList>
    </citation>
    <scope>NUCLEOTIDE SEQUENCE [LARGE SCALE GENOMIC DNA]</scope>
    <source>
        <strain evidence="2">ATCC 51507 / DSM 9161 / JW/IU-DC1</strain>
    </source>
</reference>
<evidence type="ECO:0000313" key="1">
    <source>
        <dbReference type="EMBL" id="AFL99270.1"/>
    </source>
</evidence>
<proteinExistence type="predicted"/>
<dbReference type="HOGENOM" id="CLU_1793362_0_0_9"/>
<reference evidence="2" key="1">
    <citation type="submission" date="2012-06" db="EMBL/GenBank/DDBJ databases">
        <title>Complete sequence of Desulfitobacterium dehalogenans ATCC 51507.</title>
        <authorList>
            <person name="Lucas S."/>
            <person name="Han J."/>
            <person name="Lapidus A."/>
            <person name="Cheng J.-F."/>
            <person name="Goodwin L."/>
            <person name="Pitluck S."/>
            <person name="Peters L."/>
            <person name="Ovchinnikova G."/>
            <person name="Teshima H."/>
            <person name="Detter J.C."/>
            <person name="Han C."/>
            <person name="Tapia R."/>
            <person name="Land M."/>
            <person name="Hauser L."/>
            <person name="Kyrpides N."/>
            <person name="Ivanova N."/>
            <person name="Pagani I."/>
            <person name="Kruse T."/>
            <person name="de Vos W.M."/>
            <person name="Smidt H."/>
            <person name="Woyke T."/>
        </authorList>
    </citation>
    <scope>NUCLEOTIDE SEQUENCE [LARGE SCALE GENOMIC DNA]</scope>
    <source>
        <strain evidence="2">ATCC 51507 / DSM 9161 / JW/IU-DC1</strain>
    </source>
</reference>
<protein>
    <submittedName>
        <fullName evidence="1">Uncharacterized protein</fullName>
    </submittedName>
</protein>